<evidence type="ECO:0000313" key="7">
    <source>
        <dbReference type="EMBL" id="MXS27467.1"/>
    </source>
</evidence>
<dbReference type="OrthoDB" id="2060074at2"/>
<keyword evidence="2 6" id="KW-0732">Signal</keyword>
<evidence type="ECO:0000256" key="4">
    <source>
        <dbReference type="ARBA" id="ARBA00023139"/>
    </source>
</evidence>
<dbReference type="InterPro" id="IPR006059">
    <property type="entry name" value="SBP"/>
</dbReference>
<dbReference type="PANTHER" id="PTHR43649">
    <property type="entry name" value="ARABINOSE-BINDING PROTEIN-RELATED"/>
    <property type="match status" value="1"/>
</dbReference>
<evidence type="ECO:0000256" key="6">
    <source>
        <dbReference type="SAM" id="SignalP"/>
    </source>
</evidence>
<reference evidence="7 10" key="2">
    <citation type="submission" date="2019-04" db="EMBL/GenBank/DDBJ databases">
        <title>Step-wise assembly of the neonatal virome modulated by breast feeding.</title>
        <authorList>
            <person name="Liang G."/>
            <person name="Bushman F."/>
        </authorList>
    </citation>
    <scope>NUCLEOTIDE SEQUENCE [LARGE SCALE GENOMIC DNA]</scope>
    <source>
        <strain evidence="7 10">E3404</strain>
    </source>
</reference>
<keyword evidence="9" id="KW-1185">Reference proteome</keyword>
<dbReference type="InterPro" id="IPR050490">
    <property type="entry name" value="Bact_solute-bd_prot1"/>
</dbReference>
<evidence type="ECO:0000256" key="1">
    <source>
        <dbReference type="ARBA" id="ARBA00022475"/>
    </source>
</evidence>
<accession>A0A376GZY5</accession>
<dbReference type="PROSITE" id="PS51257">
    <property type="entry name" value="PROKAR_LIPOPROTEIN"/>
    <property type="match status" value="1"/>
</dbReference>
<dbReference type="Pfam" id="PF01547">
    <property type="entry name" value="SBP_bac_1"/>
    <property type="match status" value="1"/>
</dbReference>
<dbReference type="RefSeq" id="WP_003128918.1">
    <property type="nucleotide sequence ID" value="NZ_BTSN01000020.1"/>
</dbReference>
<reference evidence="8 9" key="1">
    <citation type="submission" date="2018-06" db="EMBL/GenBank/DDBJ databases">
        <authorList>
            <consortium name="Pathogen Informatics"/>
            <person name="Doyle S."/>
        </authorList>
    </citation>
    <scope>NUCLEOTIDE SEQUENCE [LARGE SCALE GENOMIC DNA]</scope>
    <source>
        <strain evidence="8 9">NCTC12360</strain>
    </source>
</reference>
<evidence type="ECO:0000256" key="5">
    <source>
        <dbReference type="ARBA" id="ARBA00023288"/>
    </source>
</evidence>
<dbReference type="SUPFAM" id="SSF53850">
    <property type="entry name" value="Periplasmic binding protein-like II"/>
    <property type="match status" value="1"/>
</dbReference>
<keyword evidence="4" id="KW-0564">Palmitate</keyword>
<keyword evidence="3" id="KW-0472">Membrane</keyword>
<sequence length="436" mass="48115">MKKKMLGSMIVLGVAGLVLGACGNNKDSANDKDGGKTETITFINHKTDWETNGKWDEYMTKFNEKYPDIKVEIQTITDYAGQIKTRMNSEEYGDVLMIPGDIKPEDYGNFFEPLGKKEELSKEYMGLNDRSYDGTSYGLPSQMNATGMVVNQKVFKDAGIDEFPQTPEDFVAALKTIKEKNTDVMPLYTNYAAGWTLSNWDFVRSGASGDKDFTNKMTSDKEPFAAGKVMNTIYKTLYDVSNQGLIEADPTTSDWEQSKVDMANGKIGIMVLGSWAVPQIKDINADTAEDIIFQPFPMTAEDGKQYLPIGADYNYGINVHSKHKEAARKLIDWLVNESDYAEENGGLSAKIGADYPESLKAAQDAGVELIEENPAPAGKESLFSSINDQSELGLGTTDAEKQRIIDAAVGNSNESFEAIMKDFNTRWSDAIAEVGE</sequence>
<gene>
    <name evidence="8" type="primary">ugpB_2</name>
    <name evidence="7" type="ORF">GTI89_15530</name>
    <name evidence="8" type="ORF">NCTC12360_02040</name>
</gene>
<evidence type="ECO:0000256" key="3">
    <source>
        <dbReference type="ARBA" id="ARBA00023136"/>
    </source>
</evidence>
<feature type="signal peptide" evidence="6">
    <location>
        <begin position="1"/>
        <end position="20"/>
    </location>
</feature>
<dbReference type="Proteomes" id="UP000254807">
    <property type="component" value="Unassembled WGS sequence"/>
</dbReference>
<dbReference type="AlphaFoldDB" id="A0A376GZY5"/>
<evidence type="ECO:0000256" key="2">
    <source>
        <dbReference type="ARBA" id="ARBA00022729"/>
    </source>
</evidence>
<protein>
    <submittedName>
        <fullName evidence="7">Extracellular solute-binding protein</fullName>
    </submittedName>
    <submittedName>
        <fullName evidence="8">Sugar ABC superfamily ATP binding cassette transporter, binding protein</fullName>
    </submittedName>
</protein>
<organism evidence="8 9">
    <name type="scientific">Enterococcus gallinarum</name>
    <dbReference type="NCBI Taxonomy" id="1353"/>
    <lineage>
        <taxon>Bacteria</taxon>
        <taxon>Bacillati</taxon>
        <taxon>Bacillota</taxon>
        <taxon>Bacilli</taxon>
        <taxon>Lactobacillales</taxon>
        <taxon>Enterococcaceae</taxon>
        <taxon>Enterococcus</taxon>
    </lineage>
</organism>
<feature type="chain" id="PRO_5042703909" evidence="6">
    <location>
        <begin position="21"/>
        <end position="436"/>
    </location>
</feature>
<dbReference type="GeneID" id="93222772"/>
<dbReference type="PANTHER" id="PTHR43649:SF33">
    <property type="entry name" value="POLYGALACTURONAN_RHAMNOGALACTURONAN-BINDING PROTEIN YTCQ"/>
    <property type="match status" value="1"/>
</dbReference>
<evidence type="ECO:0000313" key="9">
    <source>
        <dbReference type="Proteomes" id="UP000254807"/>
    </source>
</evidence>
<dbReference type="EMBL" id="UFYW01000001">
    <property type="protein sequence ID" value="STD83573.1"/>
    <property type="molecule type" value="Genomic_DNA"/>
</dbReference>
<proteinExistence type="predicted"/>
<dbReference type="Gene3D" id="3.40.190.10">
    <property type="entry name" value="Periplasmic binding protein-like II"/>
    <property type="match status" value="2"/>
</dbReference>
<name>A0A376GZY5_ENTGA</name>
<dbReference type="EMBL" id="WVTI01000024">
    <property type="protein sequence ID" value="MXS27467.1"/>
    <property type="molecule type" value="Genomic_DNA"/>
</dbReference>
<keyword evidence="5" id="KW-0449">Lipoprotein</keyword>
<dbReference type="Proteomes" id="UP000439965">
    <property type="component" value="Unassembled WGS sequence"/>
</dbReference>
<evidence type="ECO:0000313" key="10">
    <source>
        <dbReference type="Proteomes" id="UP000439965"/>
    </source>
</evidence>
<keyword evidence="1" id="KW-1003">Cell membrane</keyword>
<evidence type="ECO:0000313" key="8">
    <source>
        <dbReference type="EMBL" id="STD83573.1"/>
    </source>
</evidence>